<dbReference type="EMBL" id="CP035503">
    <property type="protein sequence ID" value="QDL36299.1"/>
    <property type="molecule type" value="Genomic_DNA"/>
</dbReference>
<name>A0A515D7B3_9BURK</name>
<dbReference type="InterPro" id="IPR023210">
    <property type="entry name" value="NADP_OxRdtase_dom"/>
</dbReference>
<dbReference type="SUPFAM" id="SSF51430">
    <property type="entry name" value="NAD(P)-linked oxidoreductase"/>
    <property type="match status" value="1"/>
</dbReference>
<dbReference type="CDD" id="cd19081">
    <property type="entry name" value="AKR_AKR9C1"/>
    <property type="match status" value="1"/>
</dbReference>
<gene>
    <name evidence="3" type="ORF">EUB48_02535</name>
</gene>
<dbReference type="PANTHER" id="PTHR43364">
    <property type="entry name" value="NADH-SPECIFIC METHYLGLYOXAL REDUCTASE-RELATED"/>
    <property type="match status" value="1"/>
</dbReference>
<dbReference type="GO" id="GO:0016491">
    <property type="term" value="F:oxidoreductase activity"/>
    <property type="evidence" value="ECO:0007669"/>
    <property type="project" value="UniProtKB-KW"/>
</dbReference>
<dbReference type="KEGG" id="rhf:EUB48_02535"/>
<feature type="domain" description="NADP-dependent oxidoreductase" evidence="2">
    <location>
        <begin position="15"/>
        <end position="313"/>
    </location>
</feature>
<dbReference type="InterPro" id="IPR050523">
    <property type="entry name" value="AKR_Detox_Biosynth"/>
</dbReference>
<sequence>MNKRSLGRSGLQVSPLAFGGNVFGWTVDEATSFSLLDAWVDAGFNFIDTADVYSRWVPGHTGGESETILGKWFKRSGKRSQVVLATKVGMEMGPGRKGLAPAYIRGALEDSLRRLQTDYIDLYQSHDDDADTLLEETLAAYGELIAQGKVRAIGASNYSAVRLAQALEVSRQEGLPRYESLQPLYNLYDRAAYEDTLEPLCVQQGVGVINFYALASGFLTGKYRSSADLGKSPRGKGAAKYLTARGLRILAALDDVAARYNATPARVALAWELARPSITAPIVSATSLAQLAELVAATQLTLDAAAIEQLNQASRPQEPAPAG</sequence>
<dbReference type="AlphaFoldDB" id="A0A515D7B3"/>
<dbReference type="OrthoDB" id="5488419at2"/>
<dbReference type="Proteomes" id="UP000316798">
    <property type="component" value="Chromosome"/>
</dbReference>
<proteinExistence type="predicted"/>
<dbReference type="GO" id="GO:0005829">
    <property type="term" value="C:cytosol"/>
    <property type="evidence" value="ECO:0007669"/>
    <property type="project" value="TreeGrafter"/>
</dbReference>
<reference evidence="3 4" key="1">
    <citation type="submission" date="2019-01" db="EMBL/GenBank/DDBJ databases">
        <title>Genomic insights into a novel species Rhodoferax sp.</title>
        <authorList>
            <person name="Jin L."/>
        </authorList>
    </citation>
    <scope>NUCLEOTIDE SEQUENCE [LARGE SCALE GENOMIC DNA]</scope>
    <source>
        <strain evidence="3 4">CHu59-6-5</strain>
    </source>
</reference>
<organism evidence="3 4">
    <name type="scientific">Rhodoferax sediminis</name>
    <dbReference type="NCBI Taxonomy" id="2509614"/>
    <lineage>
        <taxon>Bacteria</taxon>
        <taxon>Pseudomonadati</taxon>
        <taxon>Pseudomonadota</taxon>
        <taxon>Betaproteobacteria</taxon>
        <taxon>Burkholderiales</taxon>
        <taxon>Comamonadaceae</taxon>
        <taxon>Rhodoferax</taxon>
    </lineage>
</organism>
<evidence type="ECO:0000313" key="4">
    <source>
        <dbReference type="Proteomes" id="UP000316798"/>
    </source>
</evidence>
<dbReference type="PANTHER" id="PTHR43364:SF6">
    <property type="entry name" value="OXIDOREDUCTASE-RELATED"/>
    <property type="match status" value="1"/>
</dbReference>
<keyword evidence="1" id="KW-0560">Oxidoreductase</keyword>
<dbReference type="Gene3D" id="3.20.20.100">
    <property type="entry name" value="NADP-dependent oxidoreductase domain"/>
    <property type="match status" value="1"/>
</dbReference>
<dbReference type="FunFam" id="3.20.20.100:FF:000004">
    <property type="entry name" value="Oxidoreductase, aldo/keto reductase"/>
    <property type="match status" value="1"/>
</dbReference>
<dbReference type="RefSeq" id="WP_142817474.1">
    <property type="nucleotide sequence ID" value="NZ_CP035503.1"/>
</dbReference>
<evidence type="ECO:0000313" key="3">
    <source>
        <dbReference type="EMBL" id="QDL36299.1"/>
    </source>
</evidence>
<dbReference type="Pfam" id="PF00248">
    <property type="entry name" value="Aldo_ket_red"/>
    <property type="match status" value="1"/>
</dbReference>
<accession>A0A515D7B3</accession>
<evidence type="ECO:0000256" key="1">
    <source>
        <dbReference type="ARBA" id="ARBA00023002"/>
    </source>
</evidence>
<protein>
    <submittedName>
        <fullName evidence="3">Aldo/keto reductase</fullName>
    </submittedName>
</protein>
<keyword evidence="4" id="KW-1185">Reference proteome</keyword>
<dbReference type="InterPro" id="IPR036812">
    <property type="entry name" value="NAD(P)_OxRdtase_dom_sf"/>
</dbReference>
<evidence type="ECO:0000259" key="2">
    <source>
        <dbReference type="Pfam" id="PF00248"/>
    </source>
</evidence>